<gene>
    <name evidence="2" type="ORF">DOK78_000435</name>
</gene>
<proteinExistence type="predicted"/>
<protein>
    <submittedName>
        <fullName evidence="2">RNA polymerase sporulation-specific sigma factor</fullName>
    </submittedName>
</protein>
<dbReference type="Pfam" id="PF04542">
    <property type="entry name" value="Sigma70_r2"/>
    <property type="match status" value="1"/>
</dbReference>
<evidence type="ECO:0000259" key="1">
    <source>
        <dbReference type="Pfam" id="PF04542"/>
    </source>
</evidence>
<dbReference type="InterPro" id="IPR007627">
    <property type="entry name" value="RNA_pol_sigma70_r2"/>
</dbReference>
<dbReference type="InterPro" id="IPR013325">
    <property type="entry name" value="RNA_pol_sigma_r2"/>
</dbReference>
<reference evidence="2 3" key="1">
    <citation type="submission" date="2024-03" db="EMBL/GenBank/DDBJ databases">
        <title>The Genome Sequence of Enterococcus sp. DIV2402.</title>
        <authorList>
            <consortium name="The Broad Institute Genomics Platform"/>
            <consortium name="The Broad Institute Microbial Omics Core"/>
            <consortium name="The Broad Institute Genomic Center for Infectious Diseases"/>
            <person name="Earl A."/>
            <person name="Manson A."/>
            <person name="Gilmore M."/>
            <person name="Schwartman J."/>
            <person name="Shea T."/>
            <person name="Abouelleil A."/>
            <person name="Cao P."/>
            <person name="Chapman S."/>
            <person name="Cusick C."/>
            <person name="Young S."/>
            <person name="Neafsey D."/>
            <person name="Nusbaum C."/>
            <person name="Birren B."/>
        </authorList>
    </citation>
    <scope>NUCLEOTIDE SEQUENCE [LARGE SCALE GENOMIC DNA]</scope>
    <source>
        <strain evidence="2 3">DIV2402</strain>
    </source>
</reference>
<keyword evidence="3" id="KW-1185">Reference proteome</keyword>
<sequence>MQQLIRQAKKGDGEALRELFSHYRPLVYSIRNKYFLRDFDDQDWLQEGLITFHDCLQSFEPGFGTTLGAFFKRAFENRIRSFVRKECAYKRKSNQQTVSYEQKFLQEGNELAPDYSMSANPLDHILVQETLEECQDLLSALEKEAFAVYVLGNHASITSERALRSAYDRSKRKITQHLRKLKTD</sequence>
<evidence type="ECO:0000313" key="2">
    <source>
        <dbReference type="EMBL" id="WYJ75847.1"/>
    </source>
</evidence>
<dbReference type="InterPro" id="IPR014284">
    <property type="entry name" value="RNA_pol_sigma-70_dom"/>
</dbReference>
<dbReference type="SUPFAM" id="SSF88946">
    <property type="entry name" value="Sigma2 domain of RNA polymerase sigma factors"/>
    <property type="match status" value="1"/>
</dbReference>
<feature type="domain" description="RNA polymerase sigma-70 region 2" evidence="1">
    <location>
        <begin position="19"/>
        <end position="86"/>
    </location>
</feature>
<dbReference type="Gene3D" id="1.10.1740.10">
    <property type="match status" value="1"/>
</dbReference>
<accession>A0ABZ2SK25</accession>
<organism evidence="2 3">
    <name type="scientific">Candidatus Enterococcus lowellii</name>
    <dbReference type="NCBI Taxonomy" id="2230877"/>
    <lineage>
        <taxon>Bacteria</taxon>
        <taxon>Bacillati</taxon>
        <taxon>Bacillota</taxon>
        <taxon>Bacilli</taxon>
        <taxon>Lactobacillales</taxon>
        <taxon>Enterococcaceae</taxon>
        <taxon>Enterococcus</taxon>
    </lineage>
</organism>
<dbReference type="EMBL" id="CP147251">
    <property type="protein sequence ID" value="WYJ75847.1"/>
    <property type="molecule type" value="Genomic_DNA"/>
</dbReference>
<dbReference type="NCBIfam" id="TIGR02937">
    <property type="entry name" value="sigma70-ECF"/>
    <property type="match status" value="1"/>
</dbReference>
<name>A0ABZ2SK25_9ENTE</name>
<evidence type="ECO:0000313" key="3">
    <source>
        <dbReference type="Proteomes" id="UP000664701"/>
    </source>
</evidence>
<dbReference type="Proteomes" id="UP000664701">
    <property type="component" value="Chromosome"/>
</dbReference>
<dbReference type="RefSeq" id="WP_207941918.1">
    <property type="nucleotide sequence ID" value="NZ_CP147251.1"/>
</dbReference>